<evidence type="ECO:0000313" key="2">
    <source>
        <dbReference type="EMBL" id="KAG8191827.1"/>
    </source>
</evidence>
<feature type="transmembrane region" description="Helical" evidence="1">
    <location>
        <begin position="67"/>
        <end position="93"/>
    </location>
</feature>
<accession>A0AAV6V5S4</accession>
<dbReference type="Proteomes" id="UP000827092">
    <property type="component" value="Unassembled WGS sequence"/>
</dbReference>
<sequence length="154" mass="17535">MTSLQKSLHFIIRVLPSNPSTLAHRVHSSSPTPDTMSEDVQIDDGKTVLDDQPSVVRPSKKKEHTKLLKLLTVMAYVFSVSLGAIVLSLYYVFLWNPQINKDGSSGCNNGEGCDYKSFWRWRLMRFDHEFNQPSTNKIMEMILFSPSNALKKDN</sequence>
<keyword evidence="1" id="KW-0812">Transmembrane</keyword>
<evidence type="ECO:0008006" key="4">
    <source>
        <dbReference type="Google" id="ProtNLM"/>
    </source>
</evidence>
<evidence type="ECO:0000256" key="1">
    <source>
        <dbReference type="SAM" id="Phobius"/>
    </source>
</evidence>
<dbReference type="InterPro" id="IPR029162">
    <property type="entry name" value="InaF-motif"/>
</dbReference>
<keyword evidence="1" id="KW-0472">Membrane</keyword>
<gene>
    <name evidence="2" type="ORF">JTE90_022817</name>
</gene>
<dbReference type="EMBL" id="JAFNEN010000151">
    <property type="protein sequence ID" value="KAG8191827.1"/>
    <property type="molecule type" value="Genomic_DNA"/>
</dbReference>
<proteinExistence type="predicted"/>
<dbReference type="AlphaFoldDB" id="A0AAV6V5S4"/>
<dbReference type="PANTHER" id="PTHR34929:SF1">
    <property type="entry name" value="INAF MOTIF CONTAINING 2"/>
    <property type="match status" value="1"/>
</dbReference>
<dbReference type="PANTHER" id="PTHR34929">
    <property type="entry name" value="ZGC:153157"/>
    <property type="match status" value="1"/>
</dbReference>
<keyword evidence="1" id="KW-1133">Transmembrane helix</keyword>
<organism evidence="2 3">
    <name type="scientific">Oedothorax gibbosus</name>
    <dbReference type="NCBI Taxonomy" id="931172"/>
    <lineage>
        <taxon>Eukaryota</taxon>
        <taxon>Metazoa</taxon>
        <taxon>Ecdysozoa</taxon>
        <taxon>Arthropoda</taxon>
        <taxon>Chelicerata</taxon>
        <taxon>Arachnida</taxon>
        <taxon>Araneae</taxon>
        <taxon>Araneomorphae</taxon>
        <taxon>Entelegynae</taxon>
        <taxon>Araneoidea</taxon>
        <taxon>Linyphiidae</taxon>
        <taxon>Erigoninae</taxon>
        <taxon>Oedothorax</taxon>
    </lineage>
</organism>
<reference evidence="2 3" key="1">
    <citation type="journal article" date="2022" name="Nat. Ecol. Evol.">
        <title>A masculinizing supergene underlies an exaggerated male reproductive morph in a spider.</title>
        <authorList>
            <person name="Hendrickx F."/>
            <person name="De Corte Z."/>
            <person name="Sonet G."/>
            <person name="Van Belleghem S.M."/>
            <person name="Kostlbacher S."/>
            <person name="Vangestel C."/>
        </authorList>
    </citation>
    <scope>NUCLEOTIDE SEQUENCE [LARGE SCALE GENOMIC DNA]</scope>
    <source>
        <strain evidence="2">W744_W776</strain>
    </source>
</reference>
<keyword evidence="3" id="KW-1185">Reference proteome</keyword>
<protein>
    <recommendedName>
        <fullName evidence="4">Transmembrane protein</fullName>
    </recommendedName>
</protein>
<evidence type="ECO:0000313" key="3">
    <source>
        <dbReference type="Proteomes" id="UP000827092"/>
    </source>
</evidence>
<comment type="caution">
    <text evidence="2">The sequence shown here is derived from an EMBL/GenBank/DDBJ whole genome shotgun (WGS) entry which is preliminary data.</text>
</comment>
<dbReference type="Pfam" id="PF15018">
    <property type="entry name" value="InaF-motif"/>
    <property type="match status" value="1"/>
</dbReference>
<name>A0AAV6V5S4_9ARAC</name>